<dbReference type="KEGG" id="kphy:AOZ06_25325"/>
<dbReference type="InterPro" id="IPR018114">
    <property type="entry name" value="TRYPSIN_HIS"/>
</dbReference>
<feature type="region of interest" description="Disordered" evidence="10">
    <location>
        <begin position="1"/>
        <end position="26"/>
    </location>
</feature>
<name>A0A0N7F5S6_9PSEU</name>
<accession>A0A0N7F5S6</accession>
<evidence type="ECO:0000259" key="11">
    <source>
        <dbReference type="PROSITE" id="PS50853"/>
    </source>
</evidence>
<dbReference type="CDD" id="cd00063">
    <property type="entry name" value="FN3"/>
    <property type="match status" value="1"/>
</dbReference>
<dbReference type="PROSITE" id="PS00135">
    <property type="entry name" value="TRYPSIN_SER"/>
    <property type="match status" value="1"/>
</dbReference>
<gene>
    <name evidence="13" type="ORF">AOZ06_25325</name>
</gene>
<dbReference type="CDD" id="cd21112">
    <property type="entry name" value="alphaLP-like"/>
    <property type="match status" value="1"/>
</dbReference>
<evidence type="ECO:0000256" key="4">
    <source>
        <dbReference type="ARBA" id="ARBA00022801"/>
    </source>
</evidence>
<dbReference type="InterPro" id="IPR004236">
    <property type="entry name" value="Pept_S1_alpha_lytic"/>
</dbReference>
<dbReference type="InterPro" id="IPR009003">
    <property type="entry name" value="Peptidase_S1_PA"/>
</dbReference>
<dbReference type="Pfam" id="PF02983">
    <property type="entry name" value="Pro_Al_protease"/>
    <property type="match status" value="1"/>
</dbReference>
<dbReference type="InterPro" id="IPR002884">
    <property type="entry name" value="P_dom"/>
</dbReference>
<dbReference type="InterPro" id="IPR003961">
    <property type="entry name" value="FN3_dom"/>
</dbReference>
<reference evidence="13 14" key="1">
    <citation type="submission" date="2015-07" db="EMBL/GenBank/DDBJ databases">
        <title>Genome sequencing of Kibdelosporangium phytohabitans.</title>
        <authorList>
            <person name="Qin S."/>
            <person name="Xing K."/>
        </authorList>
    </citation>
    <scope>NUCLEOTIDE SEQUENCE [LARGE SCALE GENOMIC DNA]</scope>
    <source>
        <strain evidence="13 14">KLBMP1111</strain>
    </source>
</reference>
<dbReference type="PRINTS" id="PR00861">
    <property type="entry name" value="ALYTICPTASE"/>
</dbReference>
<dbReference type="InterPro" id="IPR033116">
    <property type="entry name" value="TRYPSIN_SER"/>
</dbReference>
<comment type="similarity">
    <text evidence="1">Belongs to the peptidase S1 family.</text>
</comment>
<dbReference type="InterPro" id="IPR001316">
    <property type="entry name" value="Pept_S1A_streptogrisin"/>
</dbReference>
<dbReference type="GO" id="GO:0000272">
    <property type="term" value="P:polysaccharide catabolic process"/>
    <property type="evidence" value="ECO:0007669"/>
    <property type="project" value="UniProtKB-KW"/>
</dbReference>
<dbReference type="AlphaFoldDB" id="A0A0N7F5S6"/>
<organism evidence="13 14">
    <name type="scientific">Kibdelosporangium phytohabitans</name>
    <dbReference type="NCBI Taxonomy" id="860235"/>
    <lineage>
        <taxon>Bacteria</taxon>
        <taxon>Bacillati</taxon>
        <taxon>Actinomycetota</taxon>
        <taxon>Actinomycetes</taxon>
        <taxon>Pseudonocardiales</taxon>
        <taxon>Pseudonocardiaceae</taxon>
        <taxon>Kibdelosporangium</taxon>
    </lineage>
</organism>
<dbReference type="InterPro" id="IPR043504">
    <property type="entry name" value="Peptidase_S1_PA_chymotrypsin"/>
</dbReference>
<dbReference type="GO" id="GO:0006508">
    <property type="term" value="P:proteolysis"/>
    <property type="evidence" value="ECO:0007669"/>
    <property type="project" value="UniProtKB-KW"/>
</dbReference>
<keyword evidence="3" id="KW-0732">Signal</keyword>
<keyword evidence="14" id="KW-1185">Reference proteome</keyword>
<dbReference type="SUPFAM" id="SSF50494">
    <property type="entry name" value="Trypsin-like serine proteases"/>
    <property type="match status" value="1"/>
</dbReference>
<feature type="domain" description="P/Homo B" evidence="12">
    <location>
        <begin position="476"/>
        <end position="595"/>
    </location>
</feature>
<keyword evidence="6" id="KW-0865">Zymogen</keyword>
<dbReference type="InterPro" id="IPR013783">
    <property type="entry name" value="Ig-like_fold"/>
</dbReference>
<evidence type="ECO:0000256" key="10">
    <source>
        <dbReference type="SAM" id="MobiDB-lite"/>
    </source>
</evidence>
<protein>
    <submittedName>
        <fullName evidence="13">Chitinase</fullName>
    </submittedName>
</protein>
<evidence type="ECO:0000256" key="7">
    <source>
        <dbReference type="ARBA" id="ARBA00023157"/>
    </source>
</evidence>
<dbReference type="GO" id="GO:0005576">
    <property type="term" value="C:extracellular region"/>
    <property type="evidence" value="ECO:0007669"/>
    <property type="project" value="InterPro"/>
</dbReference>
<keyword evidence="5" id="KW-0720">Serine protease</keyword>
<dbReference type="Gene3D" id="2.40.10.10">
    <property type="entry name" value="Trypsin-like serine proteases"/>
    <property type="match status" value="2"/>
</dbReference>
<dbReference type="Pfam" id="PF01483">
    <property type="entry name" value="P_proprotein"/>
    <property type="match status" value="1"/>
</dbReference>
<keyword evidence="4" id="KW-0378">Hydrolase</keyword>
<dbReference type="Gene3D" id="2.60.40.10">
    <property type="entry name" value="Immunoglobulins"/>
    <property type="match status" value="1"/>
</dbReference>
<keyword evidence="9" id="KW-0119">Carbohydrate metabolism</keyword>
<dbReference type="PROSITE" id="PS00134">
    <property type="entry name" value="TRYPSIN_HIS"/>
    <property type="match status" value="1"/>
</dbReference>
<dbReference type="Gene3D" id="3.30.300.50">
    <property type="match status" value="2"/>
</dbReference>
<dbReference type="EMBL" id="CP012752">
    <property type="protein sequence ID" value="ALG15055.1"/>
    <property type="molecule type" value="Genomic_DNA"/>
</dbReference>
<evidence type="ECO:0000313" key="14">
    <source>
        <dbReference type="Proteomes" id="UP000063699"/>
    </source>
</evidence>
<dbReference type="PROSITE" id="PS51829">
    <property type="entry name" value="P_HOMO_B"/>
    <property type="match status" value="1"/>
</dbReference>
<dbReference type="GO" id="GO:0004252">
    <property type="term" value="F:serine-type endopeptidase activity"/>
    <property type="evidence" value="ECO:0007669"/>
    <property type="project" value="InterPro"/>
</dbReference>
<evidence type="ECO:0000256" key="6">
    <source>
        <dbReference type="ARBA" id="ARBA00023145"/>
    </source>
</evidence>
<keyword evidence="7" id="KW-1015">Disulfide bond</keyword>
<evidence type="ECO:0000313" key="13">
    <source>
        <dbReference type="EMBL" id="ALG15055.1"/>
    </source>
</evidence>
<evidence type="ECO:0000256" key="9">
    <source>
        <dbReference type="ARBA" id="ARBA00023326"/>
    </source>
</evidence>
<dbReference type="GO" id="GO:0016798">
    <property type="term" value="F:hydrolase activity, acting on glycosyl bonds"/>
    <property type="evidence" value="ECO:0007669"/>
    <property type="project" value="UniProtKB-KW"/>
</dbReference>
<evidence type="ECO:0000259" key="12">
    <source>
        <dbReference type="PROSITE" id="PS51829"/>
    </source>
</evidence>
<dbReference type="Gene3D" id="2.60.120.260">
    <property type="entry name" value="Galactose-binding domain-like"/>
    <property type="match status" value="1"/>
</dbReference>
<evidence type="ECO:0000256" key="1">
    <source>
        <dbReference type="ARBA" id="ARBA00007664"/>
    </source>
</evidence>
<evidence type="ECO:0000256" key="2">
    <source>
        <dbReference type="ARBA" id="ARBA00022670"/>
    </source>
</evidence>
<feature type="domain" description="Fibronectin type-III" evidence="11">
    <location>
        <begin position="394"/>
        <end position="479"/>
    </location>
</feature>
<evidence type="ECO:0000256" key="3">
    <source>
        <dbReference type="ARBA" id="ARBA00022729"/>
    </source>
</evidence>
<keyword evidence="2" id="KW-0645">Protease</keyword>
<dbReference type="SMART" id="SM00060">
    <property type="entry name" value="FN3"/>
    <property type="match status" value="1"/>
</dbReference>
<dbReference type="InterPro" id="IPR035070">
    <property type="entry name" value="Streptogrisin_prodomain"/>
</dbReference>
<dbReference type="PROSITE" id="PS50853">
    <property type="entry name" value="FN3"/>
    <property type="match status" value="1"/>
</dbReference>
<dbReference type="Proteomes" id="UP000063699">
    <property type="component" value="Chromosome"/>
</dbReference>
<keyword evidence="8" id="KW-0326">Glycosidase</keyword>
<dbReference type="STRING" id="860235.AOZ06_25325"/>
<dbReference type="PRINTS" id="PR00014">
    <property type="entry name" value="FNTYPEIII"/>
</dbReference>
<dbReference type="SUPFAM" id="SSF49265">
    <property type="entry name" value="Fibronectin type III"/>
    <property type="match status" value="1"/>
</dbReference>
<dbReference type="Pfam" id="PF00041">
    <property type="entry name" value="fn3"/>
    <property type="match status" value="1"/>
</dbReference>
<sequence length="595" mass="61006">MAALLAGSSYATAAQPSPPSPSDAPAGMIEAIARDLRLTPDQARNRLVQQTAAQRTAENLSTAVRDASSGWWFDETTGALAVAVTSDEVAAQARNAGAQPKHVARDRAELRRLDEAVRAVATGVPGVNGWGVDPVANTVVVRINTTTKGAATQRLLDHLAALGPGVQVAETTRSPVPQGGDVHPGDRWYPGLEGNCSVGFPATDTRGGKHFLTAGHCTDNADQPAYAALGGQNRIGTSNVGGGRSVFGREGDMGVVAVTEPGWNLSAAVNTWGSPPVTVTGSAEAVVNQAVCHAGLASYWQCGKVTATNQTIVYPTVTIDGLSFTTACSLAGDSGGAWLAGSAAVGLHSGGYSSCQPGGNPDQSIFQPIGEALRKWGLTLHTGGAGGDTQAPTVPEGLRSTGTTADSVTLAWNAASDNVAVTGYDIHRGDTLAASTRDTSATIRDLAPDTSYTFTVKAKDAAGNVSAASKPVTARTGAGSGARTFRSDADYPIRDYQPVSSPISVTATGTATNPVRVEVTAQHTCIEDLDIDLVSPSGRSYRLHSYGGSVCHPFPGTKQFTAPVNAQPAAGTWTLRISDGGPGDVGALDRWSITV</sequence>
<dbReference type="SUPFAM" id="SSF49785">
    <property type="entry name" value="Galactose-binding domain-like"/>
    <property type="match status" value="1"/>
</dbReference>
<proteinExistence type="inferred from homology"/>
<dbReference type="InterPro" id="IPR008979">
    <property type="entry name" value="Galactose-bd-like_sf"/>
</dbReference>
<evidence type="ECO:0000256" key="8">
    <source>
        <dbReference type="ARBA" id="ARBA00023295"/>
    </source>
</evidence>
<evidence type="ECO:0000256" key="5">
    <source>
        <dbReference type="ARBA" id="ARBA00022825"/>
    </source>
</evidence>
<keyword evidence="9" id="KW-0624">Polysaccharide degradation</keyword>
<dbReference type="InterPro" id="IPR036116">
    <property type="entry name" value="FN3_sf"/>
</dbReference>